<accession>A0A6A3BC98</accession>
<evidence type="ECO:0000313" key="3">
    <source>
        <dbReference type="Proteomes" id="UP000436088"/>
    </source>
</evidence>
<organism evidence="2 3">
    <name type="scientific">Hibiscus syriacus</name>
    <name type="common">Rose of Sharon</name>
    <dbReference type="NCBI Taxonomy" id="106335"/>
    <lineage>
        <taxon>Eukaryota</taxon>
        <taxon>Viridiplantae</taxon>
        <taxon>Streptophyta</taxon>
        <taxon>Embryophyta</taxon>
        <taxon>Tracheophyta</taxon>
        <taxon>Spermatophyta</taxon>
        <taxon>Magnoliopsida</taxon>
        <taxon>eudicotyledons</taxon>
        <taxon>Gunneridae</taxon>
        <taxon>Pentapetalae</taxon>
        <taxon>rosids</taxon>
        <taxon>malvids</taxon>
        <taxon>Malvales</taxon>
        <taxon>Malvaceae</taxon>
        <taxon>Malvoideae</taxon>
        <taxon>Hibiscus</taxon>
    </lineage>
</organism>
<keyword evidence="3" id="KW-1185">Reference proteome</keyword>
<feature type="region of interest" description="Disordered" evidence="1">
    <location>
        <begin position="149"/>
        <end position="172"/>
    </location>
</feature>
<sequence>MKKMEDMWQKQMASLQTSLTAARQSLAANSAAGQLGRVDVVSPRCYDSEDNVSMGSRTTGGNTPVLFSNDMPDVVGRENGSLNALGNLLKEFEQRKQTFDADAISLIDIKMPQPGSNKNPEDELRRLKNRFETWKKDYKLRLNETKARIHKRGHPESDKVRRKWWGKLGSKA</sequence>
<dbReference type="OrthoDB" id="6108017at2759"/>
<reference evidence="2" key="1">
    <citation type="submission" date="2019-09" db="EMBL/GenBank/DDBJ databases">
        <title>Draft genome information of white flower Hibiscus syriacus.</title>
        <authorList>
            <person name="Kim Y.-M."/>
        </authorList>
    </citation>
    <scope>NUCLEOTIDE SEQUENCE [LARGE SCALE GENOMIC DNA]</scope>
    <source>
        <strain evidence="2">YM2019G1</strain>
    </source>
</reference>
<dbReference type="AlphaFoldDB" id="A0A6A3BC98"/>
<dbReference type="Proteomes" id="UP000436088">
    <property type="component" value="Unassembled WGS sequence"/>
</dbReference>
<proteinExistence type="predicted"/>
<evidence type="ECO:0000256" key="1">
    <source>
        <dbReference type="SAM" id="MobiDB-lite"/>
    </source>
</evidence>
<comment type="caution">
    <text evidence="2">The sequence shown here is derived from an EMBL/GenBank/DDBJ whole genome shotgun (WGS) entry which is preliminary data.</text>
</comment>
<evidence type="ECO:0000313" key="2">
    <source>
        <dbReference type="EMBL" id="KAE8713661.1"/>
    </source>
</evidence>
<protein>
    <submittedName>
        <fullName evidence="2">Uncharacterized protein</fullName>
    </submittedName>
</protein>
<dbReference type="EMBL" id="VEPZ02000876">
    <property type="protein sequence ID" value="KAE8713661.1"/>
    <property type="molecule type" value="Genomic_DNA"/>
</dbReference>
<gene>
    <name evidence="2" type="ORF">F3Y22_tig00110206pilonHSYRG00290</name>
</gene>
<name>A0A6A3BC98_HIBSY</name>